<dbReference type="InterPro" id="IPR001829">
    <property type="entry name" value="Pili_assmbl_chaperone_bac"/>
</dbReference>
<feature type="domain" description="Pili assembly chaperone N-terminal" evidence="7">
    <location>
        <begin position="28"/>
        <end position="150"/>
    </location>
</feature>
<dbReference type="Pfam" id="PF02753">
    <property type="entry name" value="PapD_C"/>
    <property type="match status" value="1"/>
</dbReference>
<gene>
    <name evidence="9" type="ORF">GBB84_03725</name>
</gene>
<dbReference type="PRINTS" id="PR00969">
    <property type="entry name" value="CHAPERONPILI"/>
</dbReference>
<dbReference type="InterPro" id="IPR050643">
    <property type="entry name" value="Periplasmic_pilus_chap"/>
</dbReference>
<evidence type="ECO:0000256" key="2">
    <source>
        <dbReference type="ARBA" id="ARBA00007399"/>
    </source>
</evidence>
<dbReference type="Gene3D" id="2.60.40.10">
    <property type="entry name" value="Immunoglobulins"/>
    <property type="match status" value="2"/>
</dbReference>
<dbReference type="InterPro" id="IPR036316">
    <property type="entry name" value="Pili_assmbl_chap_C_dom_sf"/>
</dbReference>
<dbReference type="GO" id="GO:0030288">
    <property type="term" value="C:outer membrane-bounded periplasmic space"/>
    <property type="evidence" value="ECO:0007669"/>
    <property type="project" value="InterPro"/>
</dbReference>
<dbReference type="InterPro" id="IPR008962">
    <property type="entry name" value="PapD-like_sf"/>
</dbReference>
<dbReference type="AlphaFoldDB" id="A0A6L5E3Q3"/>
<dbReference type="PANTHER" id="PTHR30251">
    <property type="entry name" value="PILUS ASSEMBLY CHAPERONE"/>
    <property type="match status" value="1"/>
</dbReference>
<dbReference type="InterPro" id="IPR016147">
    <property type="entry name" value="Pili_assmbl_chaperone_N"/>
</dbReference>
<keyword evidence="3 6" id="KW-0732">Signal</keyword>
<evidence type="ECO:0000313" key="10">
    <source>
        <dbReference type="Proteomes" id="UP000475079"/>
    </source>
</evidence>
<organism evidence="9 10">
    <name type="scientific">Citrobacter telavivensis</name>
    <dbReference type="NCBI Taxonomy" id="2653932"/>
    <lineage>
        <taxon>Bacteria</taxon>
        <taxon>Pseudomonadati</taxon>
        <taxon>Pseudomonadota</taxon>
        <taxon>Gammaproteobacteria</taxon>
        <taxon>Enterobacterales</taxon>
        <taxon>Enterobacteriaceae</taxon>
        <taxon>Citrobacter</taxon>
    </lineage>
</organism>
<keyword evidence="5" id="KW-0143">Chaperone</keyword>
<dbReference type="SUPFAM" id="SSF49354">
    <property type="entry name" value="PapD-like"/>
    <property type="match status" value="1"/>
</dbReference>
<evidence type="ECO:0000256" key="1">
    <source>
        <dbReference type="ARBA" id="ARBA00004418"/>
    </source>
</evidence>
<dbReference type="Proteomes" id="UP000475079">
    <property type="component" value="Unassembled WGS sequence"/>
</dbReference>
<evidence type="ECO:0000256" key="3">
    <source>
        <dbReference type="ARBA" id="ARBA00022729"/>
    </source>
</evidence>
<feature type="domain" description="Pili assembly chaperone C-terminal" evidence="8">
    <location>
        <begin position="174"/>
        <end position="228"/>
    </location>
</feature>
<dbReference type="EMBL" id="WHIY01000002">
    <property type="protein sequence ID" value="MPQ50024.1"/>
    <property type="molecule type" value="Genomic_DNA"/>
</dbReference>
<dbReference type="GO" id="GO:0071555">
    <property type="term" value="P:cell wall organization"/>
    <property type="evidence" value="ECO:0007669"/>
    <property type="project" value="InterPro"/>
</dbReference>
<protein>
    <submittedName>
        <fullName evidence="9">Fimbria/pilus periplasmic chaperone</fullName>
    </submittedName>
</protein>
<name>A0A6L5E3Q3_9ENTR</name>
<dbReference type="InterPro" id="IPR016148">
    <property type="entry name" value="Pili_assmbl_chaperone_C"/>
</dbReference>
<reference evidence="9 10" key="1">
    <citation type="submission" date="2019-10" db="EMBL/GenBank/DDBJ databases">
        <title>Characterization of a new Citrobacter species.</title>
        <authorList>
            <person name="Goncalves Ribeiro T."/>
            <person name="Izdebski R."/>
            <person name="Urbanowicz P."/>
            <person name="Carmeli Y."/>
            <person name="Gniadkowski M."/>
            <person name="Peixe L."/>
        </authorList>
    </citation>
    <scope>NUCLEOTIDE SEQUENCE [LARGE SCALE GENOMIC DNA]</scope>
    <source>
        <strain evidence="9 10">NMI7905_11</strain>
    </source>
</reference>
<evidence type="ECO:0000259" key="7">
    <source>
        <dbReference type="Pfam" id="PF00345"/>
    </source>
</evidence>
<evidence type="ECO:0000313" key="9">
    <source>
        <dbReference type="EMBL" id="MPQ50024.1"/>
    </source>
</evidence>
<comment type="subcellular location">
    <subcellularLocation>
        <location evidence="1">Periplasm</location>
    </subcellularLocation>
</comment>
<proteinExistence type="inferred from homology"/>
<dbReference type="Pfam" id="PF00345">
    <property type="entry name" value="PapD_N"/>
    <property type="match status" value="1"/>
</dbReference>
<keyword evidence="10" id="KW-1185">Reference proteome</keyword>
<sequence>MHNFRWWLAFSSALLLNVLPFSSHAVVNSEVTRVIFNAGDKSTSLALINSPQQPALVQVWTDTGNPSSQPNEETTPVIALPPVFKMQPGELRSITLQLTDTAALPRDREALYWLNVYQIPPMTQTDAQAAQKVVLPLRIRMKLFIRPQGIGVLQESDAEKLRVTYAGPQNQLQITNPTPWHITLAGISCEAGSASGVMIAPLSTVPVPLQGRGAPCSSIRYDAINDHGTAWHYEKTVSSQP</sequence>
<dbReference type="SUPFAM" id="SSF49584">
    <property type="entry name" value="Periplasmic chaperone C-domain"/>
    <property type="match status" value="1"/>
</dbReference>
<comment type="caution">
    <text evidence="9">The sequence shown here is derived from an EMBL/GenBank/DDBJ whole genome shotgun (WGS) entry which is preliminary data.</text>
</comment>
<dbReference type="RefSeq" id="WP_152402328.1">
    <property type="nucleotide sequence ID" value="NZ_WHIY01000002.1"/>
</dbReference>
<evidence type="ECO:0000256" key="4">
    <source>
        <dbReference type="ARBA" id="ARBA00022764"/>
    </source>
</evidence>
<evidence type="ECO:0000259" key="8">
    <source>
        <dbReference type="Pfam" id="PF02753"/>
    </source>
</evidence>
<feature type="signal peptide" evidence="6">
    <location>
        <begin position="1"/>
        <end position="25"/>
    </location>
</feature>
<evidence type="ECO:0000256" key="6">
    <source>
        <dbReference type="SAM" id="SignalP"/>
    </source>
</evidence>
<dbReference type="InterPro" id="IPR013783">
    <property type="entry name" value="Ig-like_fold"/>
</dbReference>
<keyword evidence="4" id="KW-0574">Periplasm</keyword>
<comment type="similarity">
    <text evidence="2">Belongs to the periplasmic pilus chaperone family.</text>
</comment>
<accession>A0A6L5E3Q3</accession>
<dbReference type="PANTHER" id="PTHR30251:SF7">
    <property type="entry name" value="FIMBRIAE CHAPARONE"/>
    <property type="match status" value="1"/>
</dbReference>
<feature type="chain" id="PRO_5026982149" evidence="6">
    <location>
        <begin position="26"/>
        <end position="241"/>
    </location>
</feature>
<evidence type="ECO:0000256" key="5">
    <source>
        <dbReference type="ARBA" id="ARBA00023186"/>
    </source>
</evidence>